<sequence length="111" mass="12601">MLNGLLINYNFCTGCHSCEMACKVEHGYQEGEWGIKLTQQGPDLVKEDTWEFNFIPTPTDRCDLCADRVKEGRLPTCVHHCQGLCMQYGPVDELAKQMTSSHMVLFVPCEE</sequence>
<keyword evidence="4" id="KW-0677">Repeat</keyword>
<dbReference type="InterPro" id="IPR051555">
    <property type="entry name" value="FDH_Electron_Transfer_Unit"/>
</dbReference>
<evidence type="ECO:0000313" key="8">
    <source>
        <dbReference type="EMBL" id="BDE95924.1"/>
    </source>
</evidence>
<keyword evidence="9" id="KW-1185">Reference proteome</keyword>
<evidence type="ECO:0000256" key="1">
    <source>
        <dbReference type="ARBA" id="ARBA00004196"/>
    </source>
</evidence>
<dbReference type="EMBL" id="AP025564">
    <property type="protein sequence ID" value="BDE95924.1"/>
    <property type="molecule type" value="Genomic_DNA"/>
</dbReference>
<evidence type="ECO:0000259" key="7">
    <source>
        <dbReference type="PROSITE" id="PS51379"/>
    </source>
</evidence>
<keyword evidence="3" id="KW-0479">Metal-binding</keyword>
<keyword evidence="2" id="KW-0004">4Fe-4S</keyword>
<evidence type="ECO:0000256" key="5">
    <source>
        <dbReference type="ARBA" id="ARBA00023004"/>
    </source>
</evidence>
<dbReference type="SUPFAM" id="SSF54862">
    <property type="entry name" value="4Fe-4S ferredoxins"/>
    <property type="match status" value="1"/>
</dbReference>
<evidence type="ECO:0000256" key="3">
    <source>
        <dbReference type="ARBA" id="ARBA00022723"/>
    </source>
</evidence>
<dbReference type="RefSeq" id="WP_244412179.1">
    <property type="nucleotide sequence ID" value="NZ_AP025564.1"/>
</dbReference>
<evidence type="ECO:0000313" key="9">
    <source>
        <dbReference type="Proteomes" id="UP001320544"/>
    </source>
</evidence>
<feature type="domain" description="4Fe-4S ferredoxin-type" evidence="7">
    <location>
        <begin position="3"/>
        <end position="32"/>
    </location>
</feature>
<evidence type="ECO:0000256" key="4">
    <source>
        <dbReference type="ARBA" id="ARBA00022737"/>
    </source>
</evidence>
<dbReference type="Gene3D" id="3.30.70.20">
    <property type="match status" value="1"/>
</dbReference>
<dbReference type="PANTHER" id="PTHR43545:SF4">
    <property type="entry name" value="IRON-SULFUR PROTEIN"/>
    <property type="match status" value="1"/>
</dbReference>
<protein>
    <submittedName>
        <fullName evidence="8">Oxidoreductase</fullName>
    </submittedName>
</protein>
<proteinExistence type="predicted"/>
<dbReference type="PANTHER" id="PTHR43545">
    <property type="entry name" value="FORMATE DEHYDROGENASE, NITRATE-INDUCIBLE, IRON-SULFUR SUBUNIT"/>
    <property type="match status" value="1"/>
</dbReference>
<comment type="subcellular location">
    <subcellularLocation>
        <location evidence="1">Cell envelope</location>
    </subcellularLocation>
</comment>
<keyword evidence="5" id="KW-0408">Iron</keyword>
<reference evidence="8 9" key="1">
    <citation type="submission" date="2022-01" db="EMBL/GenBank/DDBJ databases">
        <title>Novel bile acid biosynthetic pathways are enriched in the microbiome of centenarians.</title>
        <authorList>
            <person name="Sato Y."/>
            <person name="Atarashi K."/>
            <person name="Plichta R.D."/>
            <person name="Arai Y."/>
            <person name="Sasajima S."/>
            <person name="Kearney M.S."/>
            <person name="Suda W."/>
            <person name="Takeshita K."/>
            <person name="Sasaki T."/>
            <person name="Okamoto S."/>
            <person name="Skelly N.A."/>
            <person name="Okamura Y."/>
            <person name="Vlamakis H."/>
            <person name="Li Y."/>
            <person name="Tanoue T."/>
            <person name="Takei H."/>
            <person name="Nittono H."/>
            <person name="Narushima S."/>
            <person name="Irie J."/>
            <person name="Itoh H."/>
            <person name="Moriya K."/>
            <person name="Sugiura Y."/>
            <person name="Suematsu M."/>
            <person name="Moritoki N."/>
            <person name="Shibata S."/>
            <person name="Littman R.D."/>
            <person name="Fischbach A.M."/>
            <person name="Uwamino Y."/>
            <person name="Inoue T."/>
            <person name="Honda A."/>
            <person name="Hattori M."/>
            <person name="Murai T."/>
            <person name="Xavier J.R."/>
            <person name="Hirose N."/>
            <person name="Honda K."/>
        </authorList>
    </citation>
    <scope>NUCLEOTIDE SEQUENCE [LARGE SCALE GENOMIC DNA]</scope>
    <source>
        <strain evidence="8 9">CE91-St30</strain>
    </source>
</reference>
<dbReference type="PROSITE" id="PS51379">
    <property type="entry name" value="4FE4S_FER_2"/>
    <property type="match status" value="1"/>
</dbReference>
<name>A0ABM7WI18_9ACTN</name>
<dbReference type="Proteomes" id="UP001320544">
    <property type="component" value="Chromosome"/>
</dbReference>
<evidence type="ECO:0000256" key="2">
    <source>
        <dbReference type="ARBA" id="ARBA00022485"/>
    </source>
</evidence>
<keyword evidence="6" id="KW-0411">Iron-sulfur</keyword>
<gene>
    <name evidence="8" type="ORF">CE91St30_12570</name>
</gene>
<accession>A0ABM7WI18</accession>
<dbReference type="InterPro" id="IPR017896">
    <property type="entry name" value="4Fe4S_Fe-S-bd"/>
</dbReference>
<organism evidence="8 9">
    <name type="scientific">Raoultibacter timonensis</name>
    <dbReference type="NCBI Taxonomy" id="1907662"/>
    <lineage>
        <taxon>Bacteria</taxon>
        <taxon>Bacillati</taxon>
        <taxon>Actinomycetota</taxon>
        <taxon>Coriobacteriia</taxon>
        <taxon>Eggerthellales</taxon>
        <taxon>Eggerthellaceae</taxon>
        <taxon>Raoultibacter</taxon>
    </lineage>
</organism>
<evidence type="ECO:0000256" key="6">
    <source>
        <dbReference type="ARBA" id="ARBA00023014"/>
    </source>
</evidence>